<accession>A0AAV3YJU0</accession>
<dbReference type="InterPro" id="IPR041555">
    <property type="entry name" value="MG3"/>
</dbReference>
<dbReference type="Pfam" id="PF17789">
    <property type="entry name" value="MG4"/>
    <property type="match status" value="1"/>
</dbReference>
<dbReference type="EMBL" id="BLXT01001025">
    <property type="protein sequence ID" value="GFN82617.1"/>
    <property type="molecule type" value="Genomic_DNA"/>
</dbReference>
<dbReference type="Pfam" id="PF07678">
    <property type="entry name" value="TED_complement"/>
    <property type="match status" value="1"/>
</dbReference>
<comment type="subcellular location">
    <subcellularLocation>
        <location evidence="1">Secreted</location>
    </subcellularLocation>
</comment>
<feature type="domain" description="Alpha-2-macroglobulin bait region" evidence="4">
    <location>
        <begin position="450"/>
        <end position="618"/>
    </location>
</feature>
<dbReference type="SUPFAM" id="SSF50242">
    <property type="entry name" value="TIMP-like"/>
    <property type="match status" value="1"/>
</dbReference>
<dbReference type="Gene3D" id="2.20.130.20">
    <property type="match status" value="1"/>
</dbReference>
<comment type="caution">
    <text evidence="6">The sequence shown here is derived from an EMBL/GenBank/DDBJ whole genome shotgun (WGS) entry which is preliminary data.</text>
</comment>
<dbReference type="InterPro" id="IPR050473">
    <property type="entry name" value="A2M/Complement_sys"/>
</dbReference>
<feature type="region of interest" description="Disordered" evidence="3">
    <location>
        <begin position="677"/>
        <end position="696"/>
    </location>
</feature>
<dbReference type="PANTHER" id="PTHR11412:SF166">
    <property type="entry name" value="NTR DOMAIN-CONTAINING PROTEIN"/>
    <property type="match status" value="1"/>
</dbReference>
<dbReference type="Gene3D" id="2.60.120.1540">
    <property type="match status" value="1"/>
</dbReference>
<dbReference type="InterPro" id="IPR040839">
    <property type="entry name" value="MG4"/>
</dbReference>
<dbReference type="Gene3D" id="1.50.10.20">
    <property type="match status" value="1"/>
</dbReference>
<dbReference type="InterPro" id="IPR001599">
    <property type="entry name" value="Macroglobln_a2"/>
</dbReference>
<feature type="domain" description="Alpha-2-macroglobulin" evidence="5">
    <location>
        <begin position="707"/>
        <end position="798"/>
    </location>
</feature>
<dbReference type="InterPro" id="IPR013783">
    <property type="entry name" value="Ig-like_fold"/>
</dbReference>
<evidence type="ECO:0000313" key="6">
    <source>
        <dbReference type="EMBL" id="GFN82617.1"/>
    </source>
</evidence>
<evidence type="ECO:0000256" key="3">
    <source>
        <dbReference type="SAM" id="MobiDB-lite"/>
    </source>
</evidence>
<dbReference type="Gene3D" id="2.60.40.1940">
    <property type="match status" value="1"/>
</dbReference>
<dbReference type="InterPro" id="IPR008993">
    <property type="entry name" value="TIMP-like_OB-fold"/>
</dbReference>
<dbReference type="Gene3D" id="2.40.50.120">
    <property type="match status" value="1"/>
</dbReference>
<name>A0AAV3YJU0_9GAST</name>
<dbReference type="InterPro" id="IPR011625">
    <property type="entry name" value="A2M_N_BRD"/>
</dbReference>
<dbReference type="Pfam" id="PF01835">
    <property type="entry name" value="MG2"/>
    <property type="match status" value="1"/>
</dbReference>
<dbReference type="InterPro" id="IPR008930">
    <property type="entry name" value="Terpenoid_cyclase/PrenylTrfase"/>
</dbReference>
<dbReference type="Gene3D" id="6.20.50.160">
    <property type="match status" value="1"/>
</dbReference>
<dbReference type="Proteomes" id="UP000735302">
    <property type="component" value="Unassembled WGS sequence"/>
</dbReference>
<evidence type="ECO:0000259" key="5">
    <source>
        <dbReference type="SMART" id="SM01360"/>
    </source>
</evidence>
<dbReference type="SMART" id="SM01360">
    <property type="entry name" value="A2M"/>
    <property type="match status" value="1"/>
</dbReference>
<dbReference type="GO" id="GO:0004866">
    <property type="term" value="F:endopeptidase inhibitor activity"/>
    <property type="evidence" value="ECO:0007669"/>
    <property type="project" value="InterPro"/>
</dbReference>
<dbReference type="Gene3D" id="2.60.40.1930">
    <property type="match status" value="3"/>
</dbReference>
<keyword evidence="2" id="KW-0964">Secreted</keyword>
<gene>
    <name evidence="6" type="ORF">PoB_000912300</name>
</gene>
<dbReference type="SUPFAM" id="SSF48239">
    <property type="entry name" value="Terpenoid cyclases/Protein prenyltransferases"/>
    <property type="match status" value="1"/>
</dbReference>
<dbReference type="Pfam" id="PF00207">
    <property type="entry name" value="A2M"/>
    <property type="match status" value="1"/>
</dbReference>
<dbReference type="SMART" id="SM01359">
    <property type="entry name" value="A2M_N_2"/>
    <property type="match status" value="1"/>
</dbReference>
<keyword evidence="7" id="KW-1185">Reference proteome</keyword>
<dbReference type="GO" id="GO:0005615">
    <property type="term" value="C:extracellular space"/>
    <property type="evidence" value="ECO:0007669"/>
    <property type="project" value="InterPro"/>
</dbReference>
<proteinExistence type="predicted"/>
<dbReference type="SUPFAM" id="SSF49410">
    <property type="entry name" value="Alpha-macroglobulin receptor domain"/>
    <property type="match status" value="1"/>
</dbReference>
<sequence length="1687" mass="190516">MSYTSDYFSTFPIPSSFRRRPDMACWIKLTLAAAFLLNSAPLVCGTKYLVTLPRKLQYDSEVVATVTAVDVPPGGDNVTLTYRGAKDRSWILYKTVLEFKRDGVEEWGVVFPQELKEDRVVFEVGNEEMEFDFDQDLGHIFIQTDKPIYSPRQAVKFRIIAVDNFQRLAKHRLKVDIKNPDDIIVDRMRYSAEEAFKGQQFNLPREATQGIWSISANFEVLPRFWATLEIGIDVITRDTDSIHFDVTGKYVYGRPVQGRVEIQLGVWDENDGVSLLRHRYSGEMKDGKYHAISQMNEVFPHEEVFPRGKRLYVSANVIESGTGESQIIVDTSTIISHPYYSVLFRHADEYFRPGFPYSLKADVSSMNGEPKAGVNLAVKYSIKNKHGTEIQGSEFYVKTNKNGRVQRTFYLPKETNKVNFEVTVLDWARNTYDKYTHRPKKLYSRSGEYIHISLISAIKSNRDGKIRLRYTRWNARNSKAKTTYITIQVLSKGRVVHTHSTEKKARGRSTVRLPKILYKQVSPSMRIVAYYHVQGEFVMDSLLVDTKDTCLEEVCQQIAELYILFIQIIRQPKGRVSLRKPGGLLGSPLPKAEYKMEIYGGPYMRVGLVAVDEAVFLLNDKQTLTRESFFEKMNSHDLGEGEGEGPDFSKVLYNSGLEHIVFDTKAIPVFFDIPPNSSDKKRNDQRISKGARKHARPQTVRNYFPESWLFEEITLPRNGSAILKNVYLPDSITTWNFKAVGLSQTRGICVSDPLRQEVEKLFFADVRLPYKVKRLEKVKVKIAIYNYKNYPLKISGNVSGSAGICFSDNSEEGKSQDNYVFNVTIPSKGIVSEVVKIIPLKNGDLTLRVELQNWRRGEKLDVVERKLLVVAEGLRVRKSITFVLDPEAKHVTYKDAHEQKITIKSSATVNNIFDVKKKEQNTTIDLALPEEVILGTDTCRISAFGDIMGDIITHAVVQSKSLVDQPMADAEEVLGDLGPTVHALLYVNQTGLATEELAEKGRKFVSHSVARLMKYREGAFFKLTPKSQPATWLTATVLKTLCFASKLTFVDKENLIDKGFTWLAAKFQFSDEGTIEELDGRLSNDTLESQVMLSAEVLIALLQCERFDFEDHVDLWTNLAMYLEGNIDRIREPMVLAKAAYAFTLYDPQSPFATQTVDSLWFKMRRNEQGQIYWSDEEVVEADSIPFWYQLGAKASAIEATSYALLVLLNVNSTVTAEADAIADWLVGQRNENGAFIGALDSMAAIQALSSYSLKKREQERLEIDLSCNISLEKSSTAYEHSFKFTQQDATSKKSVNNVPVGQKLEVLTKGQGLGQMHVDVEYNVPIDKNANCPFNISVETKHTKIPILQYTYSDPLCSYCNLNCGDDETETQIPFSMDNSGADPVGPPGPNSSVGNAGHGASRQHNQHARLLRSLPAASKRSICINVCLRYLKEGESGPTSVELEMLTGHRPVIPDVERIAHGEETCFAFRAIDDEEVGRPTPATVIVKEAGRPQPSCFHEYNPPPGEERLQVFCADISHSNRGECRCVSGFCSECLPVPSITNLNYDKLKKSVCNSDVVYELELNGKENKNHWSEIDATVVHRNKTGSHVISLGDTIKLITPSFCTCPHSIYSPELLTAHDMIYMLSPDVEKLVDRKGQALFRYLLDKKSQFLKVRADEIWTNKSSTFPLLYLHRALREGDTCSN</sequence>
<reference evidence="6 7" key="1">
    <citation type="journal article" date="2021" name="Elife">
        <title>Chloroplast acquisition without the gene transfer in kleptoplastic sea slugs, Plakobranchus ocellatus.</title>
        <authorList>
            <person name="Maeda T."/>
            <person name="Takahashi S."/>
            <person name="Yoshida T."/>
            <person name="Shimamura S."/>
            <person name="Takaki Y."/>
            <person name="Nagai Y."/>
            <person name="Toyoda A."/>
            <person name="Suzuki Y."/>
            <person name="Arimoto A."/>
            <person name="Ishii H."/>
            <person name="Satoh N."/>
            <person name="Nishiyama T."/>
            <person name="Hasebe M."/>
            <person name="Maruyama T."/>
            <person name="Minagawa J."/>
            <person name="Obokata J."/>
            <person name="Shigenobu S."/>
        </authorList>
    </citation>
    <scope>NUCLEOTIDE SEQUENCE [LARGE SCALE GENOMIC DNA]</scope>
</reference>
<dbReference type="Gene3D" id="2.60.40.10">
    <property type="entry name" value="Immunoglobulins"/>
    <property type="match status" value="2"/>
</dbReference>
<dbReference type="Pfam" id="PF07703">
    <property type="entry name" value="A2M_BRD"/>
    <property type="match status" value="1"/>
</dbReference>
<dbReference type="InterPro" id="IPR002890">
    <property type="entry name" value="MG2"/>
</dbReference>
<feature type="compositionally biased region" description="Basic and acidic residues" evidence="3">
    <location>
        <begin position="678"/>
        <end position="687"/>
    </location>
</feature>
<protein>
    <submittedName>
        <fullName evidence="6">Complement component 3-2</fullName>
    </submittedName>
</protein>
<evidence type="ECO:0000256" key="1">
    <source>
        <dbReference type="ARBA" id="ARBA00004613"/>
    </source>
</evidence>
<dbReference type="PANTHER" id="PTHR11412">
    <property type="entry name" value="MACROGLOBULIN / COMPLEMENT"/>
    <property type="match status" value="1"/>
</dbReference>
<dbReference type="InterPro" id="IPR036595">
    <property type="entry name" value="A-macroglobulin_rcpt-bd_sf"/>
</dbReference>
<evidence type="ECO:0000256" key="2">
    <source>
        <dbReference type="ARBA" id="ARBA00022525"/>
    </source>
</evidence>
<dbReference type="Pfam" id="PF17791">
    <property type="entry name" value="MG3"/>
    <property type="match status" value="1"/>
</dbReference>
<organism evidence="6 7">
    <name type="scientific">Plakobranchus ocellatus</name>
    <dbReference type="NCBI Taxonomy" id="259542"/>
    <lineage>
        <taxon>Eukaryota</taxon>
        <taxon>Metazoa</taxon>
        <taxon>Spiralia</taxon>
        <taxon>Lophotrochozoa</taxon>
        <taxon>Mollusca</taxon>
        <taxon>Gastropoda</taxon>
        <taxon>Heterobranchia</taxon>
        <taxon>Euthyneura</taxon>
        <taxon>Panpulmonata</taxon>
        <taxon>Sacoglossa</taxon>
        <taxon>Placobranchoidea</taxon>
        <taxon>Plakobranchidae</taxon>
        <taxon>Plakobranchus</taxon>
    </lineage>
</organism>
<evidence type="ECO:0000313" key="7">
    <source>
        <dbReference type="Proteomes" id="UP000735302"/>
    </source>
</evidence>
<dbReference type="InterPro" id="IPR011626">
    <property type="entry name" value="Alpha-macroglobulin_TED"/>
</dbReference>
<evidence type="ECO:0000259" key="4">
    <source>
        <dbReference type="SMART" id="SM01359"/>
    </source>
</evidence>
<feature type="region of interest" description="Disordered" evidence="3">
    <location>
        <begin position="1379"/>
        <end position="1408"/>
    </location>
</feature>